<sequence>MLILINLLTTEKGVYMCFHCFIFASSIFWSVKQHYCGR</sequence>
<feature type="transmembrane region" description="Helical" evidence="1">
    <location>
        <begin position="12"/>
        <end position="31"/>
    </location>
</feature>
<keyword evidence="1" id="KW-0472">Membrane</keyword>
<evidence type="ECO:0000256" key="1">
    <source>
        <dbReference type="SAM" id="Phobius"/>
    </source>
</evidence>
<reference evidence="2" key="2">
    <citation type="journal article" date="2015" name="Data Brief">
        <title>Shoot transcriptome of the giant reed, Arundo donax.</title>
        <authorList>
            <person name="Barrero R.A."/>
            <person name="Guerrero F.D."/>
            <person name="Moolhuijzen P."/>
            <person name="Goolsby J.A."/>
            <person name="Tidwell J."/>
            <person name="Bellgard S.E."/>
            <person name="Bellgard M.I."/>
        </authorList>
    </citation>
    <scope>NUCLEOTIDE SEQUENCE</scope>
    <source>
        <tissue evidence="2">Shoot tissue taken approximately 20 cm above the soil surface</tissue>
    </source>
</reference>
<name>A0A0A9CIT0_ARUDO</name>
<reference evidence="2" key="1">
    <citation type="submission" date="2014-09" db="EMBL/GenBank/DDBJ databases">
        <authorList>
            <person name="Magalhaes I.L.F."/>
            <person name="Oliveira U."/>
            <person name="Santos F.R."/>
            <person name="Vidigal T.H.D.A."/>
            <person name="Brescovit A.D."/>
            <person name="Santos A.J."/>
        </authorList>
    </citation>
    <scope>NUCLEOTIDE SEQUENCE</scope>
    <source>
        <tissue evidence="2">Shoot tissue taken approximately 20 cm above the soil surface</tissue>
    </source>
</reference>
<dbReference type="EMBL" id="GBRH01221716">
    <property type="protein sequence ID" value="JAD76179.1"/>
    <property type="molecule type" value="Transcribed_RNA"/>
</dbReference>
<dbReference type="AlphaFoldDB" id="A0A0A9CIT0"/>
<evidence type="ECO:0000313" key="2">
    <source>
        <dbReference type="EMBL" id="JAD76179.1"/>
    </source>
</evidence>
<accession>A0A0A9CIT0</accession>
<keyword evidence="1" id="KW-0812">Transmembrane</keyword>
<proteinExistence type="predicted"/>
<keyword evidence="1" id="KW-1133">Transmembrane helix</keyword>
<protein>
    <submittedName>
        <fullName evidence="2">Uncharacterized protein</fullName>
    </submittedName>
</protein>
<organism evidence="2">
    <name type="scientific">Arundo donax</name>
    <name type="common">Giant reed</name>
    <name type="synonym">Donax arundinaceus</name>
    <dbReference type="NCBI Taxonomy" id="35708"/>
    <lineage>
        <taxon>Eukaryota</taxon>
        <taxon>Viridiplantae</taxon>
        <taxon>Streptophyta</taxon>
        <taxon>Embryophyta</taxon>
        <taxon>Tracheophyta</taxon>
        <taxon>Spermatophyta</taxon>
        <taxon>Magnoliopsida</taxon>
        <taxon>Liliopsida</taxon>
        <taxon>Poales</taxon>
        <taxon>Poaceae</taxon>
        <taxon>PACMAD clade</taxon>
        <taxon>Arundinoideae</taxon>
        <taxon>Arundineae</taxon>
        <taxon>Arundo</taxon>
    </lineage>
</organism>